<feature type="compositionally biased region" description="Basic and acidic residues" evidence="1">
    <location>
        <begin position="367"/>
        <end position="377"/>
    </location>
</feature>
<reference evidence="2 3" key="1">
    <citation type="submission" date="2024-01" db="EMBL/GenBank/DDBJ databases">
        <title>The complete chloroplast genome sequence of Lithospermum erythrorhizon: insights into the phylogenetic relationship among Boraginaceae species and the maternal lineages of purple gromwells.</title>
        <authorList>
            <person name="Okada T."/>
            <person name="Watanabe K."/>
        </authorList>
    </citation>
    <scope>NUCLEOTIDE SEQUENCE [LARGE SCALE GENOMIC DNA]</scope>
</reference>
<evidence type="ECO:0000313" key="3">
    <source>
        <dbReference type="Proteomes" id="UP001454036"/>
    </source>
</evidence>
<comment type="caution">
    <text evidence="2">The sequence shown here is derived from an EMBL/GenBank/DDBJ whole genome shotgun (WGS) entry which is preliminary data.</text>
</comment>
<evidence type="ECO:0000313" key="2">
    <source>
        <dbReference type="EMBL" id="GAA0142773.1"/>
    </source>
</evidence>
<keyword evidence="3" id="KW-1185">Reference proteome</keyword>
<feature type="region of interest" description="Disordered" evidence="1">
    <location>
        <begin position="359"/>
        <end position="597"/>
    </location>
</feature>
<dbReference type="Proteomes" id="UP001454036">
    <property type="component" value="Unassembled WGS sequence"/>
</dbReference>
<feature type="region of interest" description="Disordered" evidence="1">
    <location>
        <begin position="685"/>
        <end position="719"/>
    </location>
</feature>
<sequence length="741" mass="83202">MMMNTQDNQIKPKAALQMDLTEIESKLHALDKLYGLLLKNYEDTNHSSSDKLDDGARFMLKKLLDVESEKVVNASEILESKWVNESCSSQLIKDSTMNEKFRSGEVPFQAPIGNRADLTTDLILPLDNKRGSDDDINVSIVEISGSGKENLSSVGGPNDSSSAAISESLSIHNAAETSKKQTTSLSKGDADFVSVEALASVQKIQSHITDLKLDAQRLLPPRKRAVQCGLPKISADMMASSIDRDSPSMLMKRGKAVADTASSQARMGLIESEQNIRGNFGQSDEKQNQQKIDPSLAVRVPSYRFESLCNQIVPIDRLPSQNHGVRGFEFQEQVSKKSKWRKIPTARYISRMNKEGWDKQVSSSNEGTRKKLVDRAPHTIRPITRIPSINQHSSIKSPRLSTEEHEPCQPSVSSLNNKTKIRRRMGKEPMDHVETESTDSDYSAGTNQLSSDSLNEIDLNSGSEEIYTSENPSSRSESDDVDSLPRRTRHLPAGSTGSSETEVYSSASRSDTEIYSSSNASGSLQDTATSSSERQDYTSDVRPSTRRNQDYTSDVRPGTRFNQEQSYSSDDYEPSRQSGRIHTNTSQNSRIRKRPGGLKKLKDKLAIIFHHHHHHHHHHVHHSGKNDQKKPARAKNRGKSLWKRSKKVTDLEKEKEINSEQAVKKSMVRGARKNQRGHFNELVKGFLRHKRQSKRSSSSKLASKRSRINHESKKAPSKAQWWKMMQNHNSSKAHKKHILLK</sequence>
<accession>A0AAV3NYD1</accession>
<gene>
    <name evidence="2" type="ORF">LIER_03596</name>
</gene>
<feature type="compositionally biased region" description="Basic and acidic residues" evidence="1">
    <location>
        <begin position="426"/>
        <end position="435"/>
    </location>
</feature>
<name>A0AAV3NYD1_LITER</name>
<evidence type="ECO:0000256" key="1">
    <source>
        <dbReference type="SAM" id="MobiDB-lite"/>
    </source>
</evidence>
<feature type="compositionally biased region" description="Polar residues" evidence="1">
    <location>
        <begin position="387"/>
        <end position="400"/>
    </location>
</feature>
<protein>
    <submittedName>
        <fullName evidence="2">Uncharacterized protein</fullName>
    </submittedName>
</protein>
<dbReference type="EMBL" id="BAABME010000439">
    <property type="protein sequence ID" value="GAA0142773.1"/>
    <property type="molecule type" value="Genomic_DNA"/>
</dbReference>
<feature type="region of interest" description="Disordered" evidence="1">
    <location>
        <begin position="612"/>
        <end position="647"/>
    </location>
</feature>
<feature type="compositionally biased region" description="Polar residues" evidence="1">
    <location>
        <begin position="440"/>
        <end position="475"/>
    </location>
</feature>
<feature type="compositionally biased region" description="Polar residues" evidence="1">
    <location>
        <begin position="560"/>
        <end position="589"/>
    </location>
</feature>
<feature type="compositionally biased region" description="Polar residues" evidence="1">
    <location>
        <begin position="147"/>
        <end position="159"/>
    </location>
</feature>
<feature type="compositionally biased region" description="Basic residues" evidence="1">
    <location>
        <begin position="631"/>
        <end position="646"/>
    </location>
</feature>
<feature type="region of interest" description="Disordered" evidence="1">
    <location>
        <begin position="147"/>
        <end position="166"/>
    </location>
</feature>
<feature type="compositionally biased region" description="Basic residues" evidence="1">
    <location>
        <begin position="612"/>
        <end position="623"/>
    </location>
</feature>
<feature type="compositionally biased region" description="Polar residues" evidence="1">
    <location>
        <begin position="495"/>
        <end position="532"/>
    </location>
</feature>
<organism evidence="2 3">
    <name type="scientific">Lithospermum erythrorhizon</name>
    <name type="common">Purple gromwell</name>
    <name type="synonym">Lithospermum officinale var. erythrorhizon</name>
    <dbReference type="NCBI Taxonomy" id="34254"/>
    <lineage>
        <taxon>Eukaryota</taxon>
        <taxon>Viridiplantae</taxon>
        <taxon>Streptophyta</taxon>
        <taxon>Embryophyta</taxon>
        <taxon>Tracheophyta</taxon>
        <taxon>Spermatophyta</taxon>
        <taxon>Magnoliopsida</taxon>
        <taxon>eudicotyledons</taxon>
        <taxon>Gunneridae</taxon>
        <taxon>Pentapetalae</taxon>
        <taxon>asterids</taxon>
        <taxon>lamiids</taxon>
        <taxon>Boraginales</taxon>
        <taxon>Boraginaceae</taxon>
        <taxon>Boraginoideae</taxon>
        <taxon>Lithospermeae</taxon>
        <taxon>Lithospermum</taxon>
    </lineage>
</organism>
<dbReference type="AlphaFoldDB" id="A0AAV3NYD1"/>
<proteinExistence type="predicted"/>